<accession>A0A0E9MMJ5</accession>
<keyword evidence="2" id="KW-1185">Reference proteome</keyword>
<dbReference type="STRING" id="1219043.SCH01S_16_01600"/>
<comment type="caution">
    <text evidence="1">The sequence shown here is derived from an EMBL/GenBank/DDBJ whole genome shotgun (WGS) entry which is preliminary data.</text>
</comment>
<sequence length="165" mass="18958">MSDQTDSPQSSGRADDFDFLFGPWWVAHRKLRHRLAGSTDWIAFDGRCEVRPLLGGAANLDENWLDDPSGAYRALTIRLFDRHAARWSIRWVDARVMHMEPPVVGGFDGDEGVFLGRDEWAGRPILVRFIWRRLGPGRAHWEQAFSDDEGQAWEANWTMDFTRAA</sequence>
<dbReference type="EMBL" id="BBWU01000016">
    <property type="protein sequence ID" value="GAO38641.1"/>
    <property type="molecule type" value="Genomic_DNA"/>
</dbReference>
<dbReference type="Proteomes" id="UP000033202">
    <property type="component" value="Unassembled WGS sequence"/>
</dbReference>
<protein>
    <recommendedName>
        <fullName evidence="3">DUF1579 domain-containing protein</fullName>
    </recommendedName>
</protein>
<evidence type="ECO:0008006" key="3">
    <source>
        <dbReference type="Google" id="ProtNLM"/>
    </source>
</evidence>
<dbReference type="RefSeq" id="WP_046347468.1">
    <property type="nucleotide sequence ID" value="NZ_BBWU01000016.1"/>
</dbReference>
<reference evidence="1 2" key="1">
    <citation type="submission" date="2015-04" db="EMBL/GenBank/DDBJ databases">
        <title>Whole genome shotgun sequence of Sphingomonas changbaiensis NBRC 104936.</title>
        <authorList>
            <person name="Katano-Makiyama Y."/>
            <person name="Hosoyama A."/>
            <person name="Hashimoto M."/>
            <person name="Noguchi M."/>
            <person name="Tsuchikane K."/>
            <person name="Ohji S."/>
            <person name="Yamazoe A."/>
            <person name="Ichikawa N."/>
            <person name="Kimura A."/>
            <person name="Fujita N."/>
        </authorList>
    </citation>
    <scope>NUCLEOTIDE SEQUENCE [LARGE SCALE GENOMIC DNA]</scope>
    <source>
        <strain evidence="1 2">NBRC 104936</strain>
    </source>
</reference>
<proteinExistence type="predicted"/>
<gene>
    <name evidence="1" type="ORF">SCH01S_16_01600</name>
</gene>
<dbReference type="AlphaFoldDB" id="A0A0E9MMJ5"/>
<evidence type="ECO:0000313" key="1">
    <source>
        <dbReference type="EMBL" id="GAO38641.1"/>
    </source>
</evidence>
<name>A0A0E9MMJ5_9SPHN</name>
<organism evidence="1 2">
    <name type="scientific">Sphingomonas changbaiensis NBRC 104936</name>
    <dbReference type="NCBI Taxonomy" id="1219043"/>
    <lineage>
        <taxon>Bacteria</taxon>
        <taxon>Pseudomonadati</taxon>
        <taxon>Pseudomonadota</taxon>
        <taxon>Alphaproteobacteria</taxon>
        <taxon>Sphingomonadales</taxon>
        <taxon>Sphingomonadaceae</taxon>
        <taxon>Sphingomonas</taxon>
    </lineage>
</organism>
<evidence type="ECO:0000313" key="2">
    <source>
        <dbReference type="Proteomes" id="UP000033202"/>
    </source>
</evidence>
<dbReference type="OrthoDB" id="9814791at2"/>